<organism evidence="2 3">
    <name type="scientific">alpha proteobacterium IMCC14465</name>
    <dbReference type="NCBI Taxonomy" id="1220535"/>
    <lineage>
        <taxon>Bacteria</taxon>
        <taxon>Pseudomonadati</taxon>
        <taxon>Pseudomonadota</taxon>
        <taxon>Alphaproteobacteria</taxon>
        <taxon>PS1 clade</taxon>
    </lineage>
</organism>
<dbReference type="eggNOG" id="COG0625">
    <property type="taxonomic scope" value="Bacteria"/>
</dbReference>
<evidence type="ECO:0000259" key="1">
    <source>
        <dbReference type="PROSITE" id="PS50404"/>
    </source>
</evidence>
<dbReference type="InterPro" id="IPR004045">
    <property type="entry name" value="Glutathione_S-Trfase_N"/>
</dbReference>
<keyword evidence="3" id="KW-1185">Reference proteome</keyword>
<protein>
    <recommendedName>
        <fullName evidence="1">GST N-terminal domain-containing protein</fullName>
    </recommendedName>
</protein>
<dbReference type="Proteomes" id="UP000004836">
    <property type="component" value="Unassembled WGS sequence"/>
</dbReference>
<comment type="caution">
    <text evidence="2">The sequence shown here is derived from an EMBL/GenBank/DDBJ whole genome shotgun (WGS) entry which is preliminary data.</text>
</comment>
<dbReference type="CDD" id="cd00570">
    <property type="entry name" value="GST_N_family"/>
    <property type="match status" value="1"/>
</dbReference>
<dbReference type="EMBL" id="ALYF01000003">
    <property type="protein sequence ID" value="EJW21168.1"/>
    <property type="molecule type" value="Genomic_DNA"/>
</dbReference>
<feature type="domain" description="GST N-terminal" evidence="1">
    <location>
        <begin position="2"/>
        <end position="81"/>
    </location>
</feature>
<dbReference type="AlphaFoldDB" id="J9DGC5"/>
<evidence type="ECO:0000313" key="3">
    <source>
        <dbReference type="Proteomes" id="UP000004836"/>
    </source>
</evidence>
<dbReference type="PROSITE" id="PS50404">
    <property type="entry name" value="GST_NTER"/>
    <property type="match status" value="1"/>
</dbReference>
<evidence type="ECO:0000313" key="2">
    <source>
        <dbReference type="EMBL" id="EJW21168.1"/>
    </source>
</evidence>
<dbReference type="Gene3D" id="3.40.30.110">
    <property type="match status" value="2"/>
</dbReference>
<dbReference type="InterPro" id="IPR036249">
    <property type="entry name" value="Thioredoxin-like_sf"/>
</dbReference>
<dbReference type="InterPro" id="IPR036282">
    <property type="entry name" value="Glutathione-S-Trfase_C_sf"/>
</dbReference>
<dbReference type="Pfam" id="PF13410">
    <property type="entry name" value="GST_C_2"/>
    <property type="match status" value="1"/>
</dbReference>
<sequence>MTDFILHHHDPSPYGEKIRKLFGIKGLSWKSVQVSMVMPRPNMTALTGGYRRIPVMQIGADVFCDTLIIARVVDMLHPSPSVFQSGLLANLAIQQWSDMMFRPGAALSLHENAEYLPDDVVTDRTAYFTFLDFENFAEDAPHFRSQFITFASQLNHQLADGRGFLFGDSAEWADINAYMNIWMAGGNIPSSAGFLAEFPHISGWYDRMDKFGCGARTDIESSEALKIAVQAQNEAGGFRLGTHKDDESGCRPGDPVTIQPDDYGIIPVAGILEMSNDEEIIMRRTQNDVGEVYLHFPRKGFRVAKSA</sequence>
<proteinExistence type="predicted"/>
<reference evidence="2 3" key="1">
    <citation type="journal article" date="2012" name="J. Bacteriol.">
        <title>Genome Sequence of Strain IMCC14465, Isolated from the East Sea, Belonging to the PS1 Clade of Alphaproteobacteria.</title>
        <authorList>
            <person name="Yang S.J."/>
            <person name="Kang I."/>
            <person name="Cho J.C."/>
        </authorList>
    </citation>
    <scope>NUCLEOTIDE SEQUENCE [LARGE SCALE GENOMIC DNA]</scope>
    <source>
        <strain evidence="2 3">IMCC14465</strain>
    </source>
</reference>
<dbReference type="Pfam" id="PF13417">
    <property type="entry name" value="GST_N_3"/>
    <property type="match status" value="1"/>
</dbReference>
<dbReference type="STRING" id="1220535.IMCC14465_09640"/>
<accession>J9DGC5</accession>
<dbReference type="CDD" id="cd00299">
    <property type="entry name" value="GST_C_family"/>
    <property type="match status" value="1"/>
</dbReference>
<dbReference type="SUPFAM" id="SSF52833">
    <property type="entry name" value="Thioredoxin-like"/>
    <property type="match status" value="1"/>
</dbReference>
<name>J9DGC5_9PROT</name>
<dbReference type="SUPFAM" id="SSF47616">
    <property type="entry name" value="GST C-terminal domain-like"/>
    <property type="match status" value="1"/>
</dbReference>
<gene>
    <name evidence="2" type="ORF">IMCC14465_09640</name>
</gene>